<name>A0A7W9Q6Y4_9ACTN</name>
<protein>
    <recommendedName>
        <fullName evidence="3">PE-PGRS family protein</fullName>
    </recommendedName>
</protein>
<dbReference type="EMBL" id="JACHJL010000003">
    <property type="protein sequence ID" value="MBB5934690.1"/>
    <property type="molecule type" value="Genomic_DNA"/>
</dbReference>
<dbReference type="RefSeq" id="WP_184570382.1">
    <property type="nucleotide sequence ID" value="NZ_JACHJL010000003.1"/>
</dbReference>
<reference evidence="1 2" key="1">
    <citation type="submission" date="2020-08" db="EMBL/GenBank/DDBJ databases">
        <title>Genomic Encyclopedia of Type Strains, Phase III (KMG-III): the genomes of soil and plant-associated and newly described type strains.</title>
        <authorList>
            <person name="Whitman W."/>
        </authorList>
    </citation>
    <scope>NUCLEOTIDE SEQUENCE [LARGE SCALE GENOMIC DNA]</scope>
    <source>
        <strain evidence="1 2">CECT 8305</strain>
    </source>
</reference>
<proteinExistence type="predicted"/>
<dbReference type="AlphaFoldDB" id="A0A7W9Q6Y4"/>
<evidence type="ECO:0000313" key="2">
    <source>
        <dbReference type="Proteomes" id="UP000588098"/>
    </source>
</evidence>
<keyword evidence="2" id="KW-1185">Reference proteome</keyword>
<gene>
    <name evidence="1" type="ORF">FHS42_001737</name>
</gene>
<comment type="caution">
    <text evidence="1">The sequence shown here is derived from an EMBL/GenBank/DDBJ whole genome shotgun (WGS) entry which is preliminary data.</text>
</comment>
<evidence type="ECO:0000313" key="1">
    <source>
        <dbReference type="EMBL" id="MBB5934690.1"/>
    </source>
</evidence>
<sequence length="472" mass="49630">MRNVNPGDLEHLAKLIDGRGGVDDKLREAFTRATTLGVSDRLAALKPLTTWVTDSASDLRKRAAFARLEDGDPEAGLRWAGFTDEDLKKYKDEGLTPDALLLANSIAASNDPQAKAFERQSNESLNDWLDRIKAHAIGKIPGLQPHESTIQTMIGLYGDWKSVNGTAAVITIQSAVLTKVLVGNSITKGALRTWKTRLGVALRGSGNSHIQKAGNALVKLKLPIRSLSAPGSWLPSKLTQWANRVPGTSGMIADRTGQAFDAARRLPFMNSPIWRGLTANKAINAIVGSDTLAARFAGLTHSGQPVARAANASLYKVTKNVFTRGRAAGWTRSTALVKGLAGAGKVSGALRGLGVVGGVASTGFSAANVISQGNPVKAFQRNGAGYVADVAEVGFNASLTASMVAPNPYTIGAAVVFGGVYVGAKVVEHWDDVKSGASTAAKWTGNKAKELGSSALNKGKSLAKKANPKNWF</sequence>
<organism evidence="1 2">
    <name type="scientific">Streptomyces zagrosensis</name>
    <dbReference type="NCBI Taxonomy" id="1042984"/>
    <lineage>
        <taxon>Bacteria</taxon>
        <taxon>Bacillati</taxon>
        <taxon>Actinomycetota</taxon>
        <taxon>Actinomycetes</taxon>
        <taxon>Kitasatosporales</taxon>
        <taxon>Streptomycetaceae</taxon>
        <taxon>Streptomyces</taxon>
    </lineage>
</organism>
<evidence type="ECO:0008006" key="3">
    <source>
        <dbReference type="Google" id="ProtNLM"/>
    </source>
</evidence>
<dbReference type="Proteomes" id="UP000588098">
    <property type="component" value="Unassembled WGS sequence"/>
</dbReference>
<accession>A0A7W9Q6Y4</accession>